<evidence type="ECO:0000256" key="3">
    <source>
        <dbReference type="ARBA" id="ARBA00005130"/>
    </source>
</evidence>
<gene>
    <name evidence="12" type="ORF">KQJ23_04995</name>
</gene>
<evidence type="ECO:0000256" key="5">
    <source>
        <dbReference type="ARBA" id="ARBA00011921"/>
    </source>
</evidence>
<keyword evidence="9" id="KW-0170">Cobalt</keyword>
<dbReference type="Pfam" id="PF07687">
    <property type="entry name" value="M20_dimer"/>
    <property type="match status" value="1"/>
</dbReference>
<comment type="cofactor">
    <cofactor evidence="1">
        <name>Co(2+)</name>
        <dbReference type="ChEBI" id="CHEBI:48828"/>
    </cofactor>
</comment>
<dbReference type="InterPro" id="IPR010182">
    <property type="entry name" value="ArgE/DapE"/>
</dbReference>
<comment type="pathway">
    <text evidence="3">Amino-acid biosynthesis; L-lysine biosynthesis via DAP pathway; LL-2,6-diaminopimelate from (S)-tetrahydrodipicolinate (succinylase route): step 3/3.</text>
</comment>
<evidence type="ECO:0000256" key="7">
    <source>
        <dbReference type="ARBA" id="ARBA00022801"/>
    </source>
</evidence>
<dbReference type="PANTHER" id="PTHR43808">
    <property type="entry name" value="ACETYLORNITHINE DEACETYLASE"/>
    <property type="match status" value="1"/>
</dbReference>
<proteinExistence type="inferred from homology"/>
<evidence type="ECO:0000256" key="10">
    <source>
        <dbReference type="ARBA" id="ARBA00051301"/>
    </source>
</evidence>
<dbReference type="EMBL" id="JAHLQJ010000003">
    <property type="protein sequence ID" value="MBU5671186.1"/>
    <property type="molecule type" value="Genomic_DNA"/>
</dbReference>
<dbReference type="InterPro" id="IPR050072">
    <property type="entry name" value="Peptidase_M20A"/>
</dbReference>
<evidence type="ECO:0000256" key="9">
    <source>
        <dbReference type="ARBA" id="ARBA00023285"/>
    </source>
</evidence>
<dbReference type="Pfam" id="PF01546">
    <property type="entry name" value="Peptidase_M20"/>
    <property type="match status" value="1"/>
</dbReference>
<keyword evidence="8" id="KW-0862">Zinc</keyword>
<dbReference type="InterPro" id="IPR002933">
    <property type="entry name" value="Peptidase_M20"/>
</dbReference>
<dbReference type="CDD" id="cd03894">
    <property type="entry name" value="M20_ArgE"/>
    <property type="match status" value="1"/>
</dbReference>
<organism evidence="12 13">
    <name type="scientific">Paenibacillus brevis</name>
    <dbReference type="NCBI Taxonomy" id="2841508"/>
    <lineage>
        <taxon>Bacteria</taxon>
        <taxon>Bacillati</taxon>
        <taxon>Bacillota</taxon>
        <taxon>Bacilli</taxon>
        <taxon>Bacillales</taxon>
        <taxon>Paenibacillaceae</taxon>
        <taxon>Paenibacillus</taxon>
    </lineage>
</organism>
<evidence type="ECO:0000313" key="13">
    <source>
        <dbReference type="Proteomes" id="UP000743001"/>
    </source>
</evidence>
<dbReference type="Proteomes" id="UP000743001">
    <property type="component" value="Unassembled WGS sequence"/>
</dbReference>
<comment type="cofactor">
    <cofactor evidence="2">
        <name>Zn(2+)</name>
        <dbReference type="ChEBI" id="CHEBI:29105"/>
    </cofactor>
</comment>
<dbReference type="NCBIfam" id="TIGR01910">
    <property type="entry name" value="DapE-ArgE"/>
    <property type="match status" value="1"/>
</dbReference>
<comment type="catalytic activity">
    <reaction evidence="10">
        <text>N-succinyl-(2S,6S)-2,6-diaminopimelate + H2O = (2S,6S)-2,6-diaminopimelate + succinate</text>
        <dbReference type="Rhea" id="RHEA:22608"/>
        <dbReference type="ChEBI" id="CHEBI:15377"/>
        <dbReference type="ChEBI" id="CHEBI:30031"/>
        <dbReference type="ChEBI" id="CHEBI:57609"/>
        <dbReference type="ChEBI" id="CHEBI:58087"/>
        <dbReference type="EC" id="3.5.1.18"/>
    </reaction>
</comment>
<sequence length="390" mass="41788">MQPERLVEVLRELVQIPSVNPGFPGGHGEDGVAAYVKKFLHHLGLDSFYQPVEQGRSNVIGVLPGADVSRRLLLEAHMDTVQVEGMTIPPFAGEVHGGRLYGRGACDTKASLAAMLVALETLKKAGLTPPISVCLAAVVDEEVHYRGVSAFAESVAGESARYVGAIVGEPTGLDIITAHKGCVRFYIDVHGKAGHSSNPALADNAVERACMVISELQAIEREDYPGLEHRLVGPPTHCISMIQGGVAPNTVPELCRLTLDRRTVPGEEPLEVFENMKLRLHTLAEREPGLQLSVPEPFIIDFALDTPEEMPFVQSLLAAAREHRSGAGLLGAAYGSDASKLARVGIPAVVFGPGNIAQAHTEDEWVELAEVEQACRVLIDFSMKPILKGA</sequence>
<dbReference type="InterPro" id="IPR001261">
    <property type="entry name" value="ArgE/DapE_CS"/>
</dbReference>
<protein>
    <recommendedName>
        <fullName evidence="6">Probable succinyl-diaminopimelate desuccinylase</fullName>
        <ecNumber evidence="5">3.5.1.18</ecNumber>
    </recommendedName>
</protein>
<evidence type="ECO:0000256" key="8">
    <source>
        <dbReference type="ARBA" id="ARBA00022833"/>
    </source>
</evidence>
<name>A0ABS6FMJ9_9BACL</name>
<keyword evidence="13" id="KW-1185">Reference proteome</keyword>
<evidence type="ECO:0000256" key="6">
    <source>
        <dbReference type="ARBA" id="ARBA00016853"/>
    </source>
</evidence>
<dbReference type="InterPro" id="IPR011650">
    <property type="entry name" value="Peptidase_M20_dimer"/>
</dbReference>
<reference evidence="12 13" key="1">
    <citation type="submission" date="2021-06" db="EMBL/GenBank/DDBJ databases">
        <authorList>
            <person name="Sun Q."/>
            <person name="Li D."/>
        </authorList>
    </citation>
    <scope>NUCLEOTIDE SEQUENCE [LARGE SCALE GENOMIC DNA]</scope>
    <source>
        <strain evidence="12 13">MSJ-6</strain>
    </source>
</reference>
<keyword evidence="7" id="KW-0378">Hydrolase</keyword>
<comment type="caution">
    <text evidence="12">The sequence shown here is derived from an EMBL/GenBank/DDBJ whole genome shotgun (WGS) entry which is preliminary data.</text>
</comment>
<dbReference type="PROSITE" id="PS00758">
    <property type="entry name" value="ARGE_DAPE_CPG2_1"/>
    <property type="match status" value="1"/>
</dbReference>
<feature type="domain" description="Peptidase M20 dimerisation" evidence="11">
    <location>
        <begin position="177"/>
        <end position="284"/>
    </location>
</feature>
<evidence type="ECO:0000259" key="11">
    <source>
        <dbReference type="Pfam" id="PF07687"/>
    </source>
</evidence>
<comment type="similarity">
    <text evidence="4">Belongs to the peptidase M20A family.</text>
</comment>
<evidence type="ECO:0000256" key="1">
    <source>
        <dbReference type="ARBA" id="ARBA00001941"/>
    </source>
</evidence>
<evidence type="ECO:0000256" key="2">
    <source>
        <dbReference type="ARBA" id="ARBA00001947"/>
    </source>
</evidence>
<dbReference type="EC" id="3.5.1.18" evidence="5"/>
<accession>A0ABS6FMJ9</accession>
<evidence type="ECO:0000313" key="12">
    <source>
        <dbReference type="EMBL" id="MBU5671186.1"/>
    </source>
</evidence>
<evidence type="ECO:0000256" key="4">
    <source>
        <dbReference type="ARBA" id="ARBA00006247"/>
    </source>
</evidence>